<evidence type="ECO:0000313" key="2">
    <source>
        <dbReference type="Proteomes" id="UP000464318"/>
    </source>
</evidence>
<gene>
    <name evidence="1" type="ORF">DBX24_01245</name>
</gene>
<protein>
    <submittedName>
        <fullName evidence="1">Uncharacterized protein</fullName>
    </submittedName>
</protein>
<dbReference type="EMBL" id="CP029149">
    <property type="protein sequence ID" value="QHN64615.1"/>
    <property type="molecule type" value="Genomic_DNA"/>
</dbReference>
<dbReference type="RefSeq" id="WP_160223725.1">
    <property type="nucleotide sequence ID" value="NZ_CP029149.1"/>
</dbReference>
<sequence>MNTAIVNIEMQTSDIPALKDFLKKFKTSSIKIEEKDPTKMSKEEFKAMLDNAEKTKSEVIIDSKEGLSNLFKSAI</sequence>
<organism evidence="1 2">
    <name type="scientific">Bergeyella cardium</name>
    <dbReference type="NCBI Taxonomy" id="1585976"/>
    <lineage>
        <taxon>Bacteria</taxon>
        <taxon>Pseudomonadati</taxon>
        <taxon>Bacteroidota</taxon>
        <taxon>Flavobacteriia</taxon>
        <taxon>Flavobacteriales</taxon>
        <taxon>Weeksellaceae</taxon>
        <taxon>Bergeyella</taxon>
    </lineage>
</organism>
<dbReference type="KEGG" id="bcad:DBX24_01245"/>
<keyword evidence="2" id="KW-1185">Reference proteome</keyword>
<reference evidence="1 2" key="1">
    <citation type="submission" date="2018-04" db="EMBL/GenBank/DDBJ databases">
        <title>Characteristic and Complete Genome Sequencing of A Novel Member of Infective Endocarditis Causative Bacteria: Bergeyella cardium QL-PH.</title>
        <authorList>
            <person name="Pan H."/>
            <person name="Sun E."/>
            <person name="Zhang Y."/>
        </authorList>
    </citation>
    <scope>NUCLEOTIDE SEQUENCE [LARGE SCALE GENOMIC DNA]</scope>
    <source>
        <strain evidence="1 2">HPQL</strain>
    </source>
</reference>
<dbReference type="Proteomes" id="UP000464318">
    <property type="component" value="Chromosome"/>
</dbReference>
<evidence type="ECO:0000313" key="1">
    <source>
        <dbReference type="EMBL" id="QHN64615.1"/>
    </source>
</evidence>
<dbReference type="AlphaFoldDB" id="A0A6P1QSG6"/>
<name>A0A6P1QSG6_9FLAO</name>
<proteinExistence type="predicted"/>
<accession>A0A6P1QSG6</accession>